<dbReference type="EMBL" id="AFGF01000066">
    <property type="protein sequence ID" value="EGO64303.1"/>
    <property type="molecule type" value="Genomic_DNA"/>
</dbReference>
<dbReference type="STRING" id="1009370.ALO_08845"/>
<proteinExistence type="predicted"/>
<dbReference type="Gene3D" id="1.10.1220.10">
    <property type="entry name" value="Met repressor-like"/>
    <property type="match status" value="1"/>
</dbReference>
<dbReference type="SUPFAM" id="SSF47598">
    <property type="entry name" value="Ribbon-helix-helix"/>
    <property type="match status" value="1"/>
</dbReference>
<dbReference type="InterPro" id="IPR010985">
    <property type="entry name" value="Ribbon_hlx_hlx"/>
</dbReference>
<dbReference type="AlphaFoldDB" id="F7NI71"/>
<gene>
    <name evidence="1" type="ORF">ALO_08845</name>
</gene>
<dbReference type="CDD" id="cd22231">
    <property type="entry name" value="RHH_NikR_HicB-like"/>
    <property type="match status" value="1"/>
</dbReference>
<dbReference type="GO" id="GO:0006355">
    <property type="term" value="P:regulation of DNA-templated transcription"/>
    <property type="evidence" value="ECO:0007669"/>
    <property type="project" value="InterPro"/>
</dbReference>
<dbReference type="eggNOG" id="ENOG5033AWZ">
    <property type="taxonomic scope" value="Bacteria"/>
</dbReference>
<evidence type="ECO:0000313" key="1">
    <source>
        <dbReference type="EMBL" id="EGO64303.1"/>
    </source>
</evidence>
<organism evidence="1 2">
    <name type="scientific">Acetonema longum DSM 6540</name>
    <dbReference type="NCBI Taxonomy" id="1009370"/>
    <lineage>
        <taxon>Bacteria</taxon>
        <taxon>Bacillati</taxon>
        <taxon>Bacillota</taxon>
        <taxon>Negativicutes</taxon>
        <taxon>Acetonemataceae</taxon>
        <taxon>Acetonema</taxon>
    </lineage>
</organism>
<keyword evidence="2" id="KW-1185">Reference proteome</keyword>
<dbReference type="Proteomes" id="UP000003240">
    <property type="component" value="Unassembled WGS sequence"/>
</dbReference>
<sequence>MATTKPRFMVSVDENMFREIEDFRFEKRYQTRSEATTELIRLGLEVVKKRKIQTDTQTSKD</sequence>
<comment type="caution">
    <text evidence="1">The sequence shown here is derived from an EMBL/GenBank/DDBJ whole genome shotgun (WGS) entry which is preliminary data.</text>
</comment>
<name>F7NI71_9FIRM</name>
<dbReference type="InterPro" id="IPR013321">
    <property type="entry name" value="Arc_rbn_hlx_hlx"/>
</dbReference>
<accession>F7NI71</accession>
<dbReference type="RefSeq" id="WP_004094775.1">
    <property type="nucleotide sequence ID" value="NZ_AFGF01000066.1"/>
</dbReference>
<protein>
    <submittedName>
        <fullName evidence="1">Uncharacterized protein</fullName>
    </submittedName>
</protein>
<reference evidence="1 2" key="1">
    <citation type="journal article" date="2011" name="EMBO J.">
        <title>Structural diversity of bacterial flagellar motors.</title>
        <authorList>
            <person name="Chen S."/>
            <person name="Beeby M."/>
            <person name="Murphy G.E."/>
            <person name="Leadbetter J.R."/>
            <person name="Hendrixson D.R."/>
            <person name="Briegel A."/>
            <person name="Li Z."/>
            <person name="Shi J."/>
            <person name="Tocheva E.I."/>
            <person name="Muller A."/>
            <person name="Dobro M.J."/>
            <person name="Jensen G.J."/>
        </authorList>
    </citation>
    <scope>NUCLEOTIDE SEQUENCE [LARGE SCALE GENOMIC DNA]</scope>
    <source>
        <strain evidence="1 2">DSM 6540</strain>
    </source>
</reference>
<evidence type="ECO:0000313" key="2">
    <source>
        <dbReference type="Proteomes" id="UP000003240"/>
    </source>
</evidence>